<comment type="similarity">
    <text evidence="2">Belongs to the asaB hydroxylase/desaturase family.</text>
</comment>
<dbReference type="PANTHER" id="PTHR34598">
    <property type="entry name" value="BLL6449 PROTEIN"/>
    <property type="match status" value="1"/>
</dbReference>
<dbReference type="NCBIfam" id="NF041278">
    <property type="entry name" value="CmcJ_NvfI_EfuI"/>
    <property type="match status" value="1"/>
</dbReference>
<dbReference type="GO" id="GO:0016491">
    <property type="term" value="F:oxidoreductase activity"/>
    <property type="evidence" value="ECO:0007669"/>
    <property type="project" value="UniProtKB-KW"/>
</dbReference>
<sequence>MEDGHTVSANIRHLKRLKLYDSEMPFQMFFEKPPDDLDQRPDNLAFEEVEHIIHDIRPHLDSYTLDDNGFCVRRHDTVMNGQSFSDRKLVEEVYLAEVEALLRQEDSTISRIFFFDWRLRSGEMSTKVNEGRIDLNDLTLWLHPARAAHVGMSRSSTVLADTPIDTSILDQSPAAVLHRIQLHLSDDADFLLQGRVRIINVWRPLTDVVEDWPLAVCDAQTLADKDLITCAQVRKKFTGETLYGFHNPSQRWNYLYHQRPDETFLLKMFDSSEDVLATSKFNVWD</sequence>
<name>A0A4Q4N0C5_ALTAL</name>
<dbReference type="AlphaFoldDB" id="A0A4Q4N0C5"/>
<evidence type="ECO:0000256" key="1">
    <source>
        <dbReference type="ARBA" id="ARBA00023002"/>
    </source>
</evidence>
<organism evidence="3 4">
    <name type="scientific">Alternaria alternata</name>
    <name type="common">Alternaria rot fungus</name>
    <name type="synonym">Torula alternata</name>
    <dbReference type="NCBI Taxonomy" id="5599"/>
    <lineage>
        <taxon>Eukaryota</taxon>
        <taxon>Fungi</taxon>
        <taxon>Dikarya</taxon>
        <taxon>Ascomycota</taxon>
        <taxon>Pezizomycotina</taxon>
        <taxon>Dothideomycetes</taxon>
        <taxon>Pleosporomycetidae</taxon>
        <taxon>Pleosporales</taxon>
        <taxon>Pleosporineae</taxon>
        <taxon>Pleosporaceae</taxon>
        <taxon>Alternaria</taxon>
        <taxon>Alternaria sect. Alternaria</taxon>
        <taxon>Alternaria alternata complex</taxon>
    </lineage>
</organism>
<dbReference type="InterPro" id="IPR044053">
    <property type="entry name" value="AsaB-like"/>
</dbReference>
<gene>
    <name evidence="3" type="ORF">AA0117_g12207</name>
</gene>
<dbReference type="Proteomes" id="UP000291422">
    <property type="component" value="Unassembled WGS sequence"/>
</dbReference>
<protein>
    <submittedName>
        <fullName evidence="3">Uncharacterized protein</fullName>
    </submittedName>
</protein>
<reference evidence="4" key="1">
    <citation type="journal article" date="2019" name="bioRxiv">
        <title>Genomics, evolutionary history and diagnostics of the Alternaria alternata species group including apple and Asian pear pathotypes.</title>
        <authorList>
            <person name="Armitage A.D."/>
            <person name="Cockerton H.M."/>
            <person name="Sreenivasaprasad S."/>
            <person name="Woodhall J.W."/>
            <person name="Lane C.R."/>
            <person name="Harrison R.J."/>
            <person name="Clarkson J.P."/>
        </authorList>
    </citation>
    <scope>NUCLEOTIDE SEQUENCE [LARGE SCALE GENOMIC DNA]</scope>
    <source>
        <strain evidence="4">FERA 1177</strain>
    </source>
</reference>
<accession>A0A4Q4N0C5</accession>
<proteinExistence type="inferred from homology"/>
<evidence type="ECO:0000313" key="4">
    <source>
        <dbReference type="Proteomes" id="UP000291422"/>
    </source>
</evidence>
<comment type="caution">
    <text evidence="3">The sequence shown here is derived from an EMBL/GenBank/DDBJ whole genome shotgun (WGS) entry which is preliminary data.</text>
</comment>
<dbReference type="EMBL" id="PDXD01000067">
    <property type="protein sequence ID" value="RYN65059.1"/>
    <property type="molecule type" value="Genomic_DNA"/>
</dbReference>
<evidence type="ECO:0000313" key="3">
    <source>
        <dbReference type="EMBL" id="RYN65059.1"/>
    </source>
</evidence>
<keyword evidence="1" id="KW-0560">Oxidoreductase</keyword>
<evidence type="ECO:0000256" key="2">
    <source>
        <dbReference type="ARBA" id="ARBA00023604"/>
    </source>
</evidence>
<dbReference type="VEuPathDB" id="FungiDB:CC77DRAFT_1016474"/>
<dbReference type="PANTHER" id="PTHR34598:SF3">
    <property type="entry name" value="OXIDOREDUCTASE AN1597"/>
    <property type="match status" value="1"/>
</dbReference>